<dbReference type="EMBL" id="SSNY01000011">
    <property type="protein sequence ID" value="THF55585.1"/>
    <property type="molecule type" value="Genomic_DNA"/>
</dbReference>
<organism evidence="2 3">
    <name type="scientific">Ollibium composti</name>
    <dbReference type="NCBI Taxonomy" id="2675109"/>
    <lineage>
        <taxon>Bacteria</taxon>
        <taxon>Pseudomonadati</taxon>
        <taxon>Pseudomonadota</taxon>
        <taxon>Alphaproteobacteria</taxon>
        <taxon>Hyphomicrobiales</taxon>
        <taxon>Phyllobacteriaceae</taxon>
        <taxon>Ollibium</taxon>
    </lineage>
</organism>
<name>A0ABY2Q3G6_9HYPH</name>
<sequence length="203" mass="22562">MRWDGNTLPATAIIDDLSRKPPVATIGSAWKLFTDAVMGGVSQGVMARKEVAGRSAIRVLGDVNLENNGGFVQASLDLSPTAHVVDASGWDGIAIDVYGNSEVYNVHLRTDYLQRPWQSYRQDFTAYPDWRTVVLRFSAFAPYRTDIPLDTHRLKRVGLVAIGRAFRCDLAIGGLRYIRDDAHGCNHRENINRPEAVLRSHAI</sequence>
<evidence type="ECO:0000313" key="3">
    <source>
        <dbReference type="Proteomes" id="UP000306441"/>
    </source>
</evidence>
<dbReference type="InterPro" id="IPR013857">
    <property type="entry name" value="NADH-UbQ_OxRdtase-assoc_prot30"/>
</dbReference>
<evidence type="ECO:0000313" key="2">
    <source>
        <dbReference type="EMBL" id="THF55585.1"/>
    </source>
</evidence>
<protein>
    <submittedName>
        <fullName evidence="2">CIA30 family protein</fullName>
    </submittedName>
</protein>
<accession>A0ABY2Q3G6</accession>
<feature type="domain" description="NADH:ubiquinone oxidoreductase intermediate-associated protein 30" evidence="1">
    <location>
        <begin position="29"/>
        <end position="164"/>
    </location>
</feature>
<dbReference type="RefSeq" id="WP_136359623.1">
    <property type="nucleotide sequence ID" value="NZ_SSNY01000011.1"/>
</dbReference>
<dbReference type="SUPFAM" id="SSF49785">
    <property type="entry name" value="Galactose-binding domain-like"/>
    <property type="match status" value="1"/>
</dbReference>
<reference evidence="2 3" key="1">
    <citation type="submission" date="2019-04" db="EMBL/GenBank/DDBJ databases">
        <title>Mesorhizobium composti sp. nov., isolated from compost.</title>
        <authorList>
            <person name="Lin S.-Y."/>
            <person name="Hameed A."/>
            <person name="Hsieh Y.-T."/>
            <person name="Young C.-C."/>
        </authorList>
    </citation>
    <scope>NUCLEOTIDE SEQUENCE [LARGE SCALE GENOMIC DNA]</scope>
    <source>
        <strain evidence="2 3">CC-YTH430</strain>
    </source>
</reference>
<dbReference type="InterPro" id="IPR008979">
    <property type="entry name" value="Galactose-bd-like_sf"/>
</dbReference>
<gene>
    <name evidence="2" type="ORF">E6C48_18225</name>
</gene>
<dbReference type="Proteomes" id="UP000306441">
    <property type="component" value="Unassembled WGS sequence"/>
</dbReference>
<dbReference type="Pfam" id="PF08547">
    <property type="entry name" value="CIA30"/>
    <property type="match status" value="1"/>
</dbReference>
<keyword evidence="3" id="KW-1185">Reference proteome</keyword>
<evidence type="ECO:0000259" key="1">
    <source>
        <dbReference type="Pfam" id="PF08547"/>
    </source>
</evidence>
<comment type="caution">
    <text evidence="2">The sequence shown here is derived from an EMBL/GenBank/DDBJ whole genome shotgun (WGS) entry which is preliminary data.</text>
</comment>
<proteinExistence type="predicted"/>